<feature type="transmembrane region" description="Helical" evidence="1">
    <location>
        <begin position="53"/>
        <end position="73"/>
    </location>
</feature>
<feature type="transmembrane region" description="Helical" evidence="1">
    <location>
        <begin position="120"/>
        <end position="138"/>
    </location>
</feature>
<dbReference type="GO" id="GO:0006508">
    <property type="term" value="P:proteolysis"/>
    <property type="evidence" value="ECO:0007669"/>
    <property type="project" value="UniProtKB-KW"/>
</dbReference>
<dbReference type="InterPro" id="IPR003675">
    <property type="entry name" value="Rce1/LyrA-like_dom"/>
</dbReference>
<name>A0A5D0WKL6_9FIRM</name>
<proteinExistence type="predicted"/>
<feature type="domain" description="CAAX prenyl protease 2/Lysostaphin resistance protein A-like" evidence="2">
    <location>
        <begin position="128"/>
        <end position="233"/>
    </location>
</feature>
<dbReference type="GO" id="GO:0004175">
    <property type="term" value="F:endopeptidase activity"/>
    <property type="evidence" value="ECO:0007669"/>
    <property type="project" value="UniProtKB-ARBA"/>
</dbReference>
<keyword evidence="1" id="KW-0472">Membrane</keyword>
<dbReference type="RefSeq" id="WP_148637836.1">
    <property type="nucleotide sequence ID" value="NZ_VSLA01000024.1"/>
</dbReference>
<dbReference type="EMBL" id="VSLA01000024">
    <property type="protein sequence ID" value="TYC84865.1"/>
    <property type="molecule type" value="Genomic_DNA"/>
</dbReference>
<keyword evidence="1" id="KW-0812">Transmembrane</keyword>
<evidence type="ECO:0000256" key="1">
    <source>
        <dbReference type="SAM" id="Phobius"/>
    </source>
</evidence>
<dbReference type="Pfam" id="PF02517">
    <property type="entry name" value="Rce1-like"/>
    <property type="match status" value="1"/>
</dbReference>
<reference evidence="3 4" key="1">
    <citation type="submission" date="2019-08" db="EMBL/GenBank/DDBJ databases">
        <title>Isolation and enrichment of carboxydotrophic bacteria from anaerobic sludge for the production of bio-based chemicals from syngas.</title>
        <authorList>
            <person name="Antares A.L."/>
            <person name="Moreira J."/>
            <person name="Diender M."/>
            <person name="Parshina S.N."/>
            <person name="Stams A.J.M."/>
            <person name="Alves M."/>
            <person name="Alves J.I."/>
            <person name="Sousa D.Z."/>
        </authorList>
    </citation>
    <scope>NUCLEOTIDE SEQUENCE [LARGE SCALE GENOMIC DNA]</scope>
    <source>
        <strain evidence="3 4">JM</strain>
    </source>
</reference>
<dbReference type="PANTHER" id="PTHR35797">
    <property type="entry name" value="PROTEASE-RELATED"/>
    <property type="match status" value="1"/>
</dbReference>
<dbReference type="AlphaFoldDB" id="A0A5D0WKL6"/>
<feature type="transmembrane region" description="Helical" evidence="1">
    <location>
        <begin position="191"/>
        <end position="214"/>
    </location>
</feature>
<dbReference type="InterPro" id="IPR042150">
    <property type="entry name" value="MmRce1-like"/>
</dbReference>
<organism evidence="3 4">
    <name type="scientific">Acetobacterium wieringae</name>
    <dbReference type="NCBI Taxonomy" id="52694"/>
    <lineage>
        <taxon>Bacteria</taxon>
        <taxon>Bacillati</taxon>
        <taxon>Bacillota</taxon>
        <taxon>Clostridia</taxon>
        <taxon>Eubacteriales</taxon>
        <taxon>Eubacteriaceae</taxon>
        <taxon>Acetobacterium</taxon>
    </lineage>
</organism>
<keyword evidence="3" id="KW-0645">Protease</keyword>
<protein>
    <submittedName>
        <fullName evidence="3">CPBP family intramembrane metalloprotease</fullName>
    </submittedName>
</protein>
<feature type="transmembrane region" description="Helical" evidence="1">
    <location>
        <begin position="89"/>
        <end position="114"/>
    </location>
</feature>
<evidence type="ECO:0000313" key="3">
    <source>
        <dbReference type="EMBL" id="TYC84865.1"/>
    </source>
</evidence>
<keyword evidence="3" id="KW-0378">Hydrolase</keyword>
<evidence type="ECO:0000259" key="2">
    <source>
        <dbReference type="Pfam" id="PF02517"/>
    </source>
</evidence>
<feature type="transmembrane region" description="Helical" evidence="1">
    <location>
        <begin position="7"/>
        <end position="33"/>
    </location>
</feature>
<dbReference type="PANTHER" id="PTHR35797:SF1">
    <property type="entry name" value="PROTEASE"/>
    <property type="match status" value="1"/>
</dbReference>
<gene>
    <name evidence="3" type="ORF">FXB42_11075</name>
</gene>
<dbReference type="GO" id="GO:0080120">
    <property type="term" value="P:CAAX-box protein maturation"/>
    <property type="evidence" value="ECO:0007669"/>
    <property type="project" value="UniProtKB-ARBA"/>
</dbReference>
<comment type="caution">
    <text evidence="3">The sequence shown here is derived from an EMBL/GenBank/DDBJ whole genome shotgun (WGS) entry which is preliminary data.</text>
</comment>
<dbReference type="GO" id="GO:0008237">
    <property type="term" value="F:metallopeptidase activity"/>
    <property type="evidence" value="ECO:0007669"/>
    <property type="project" value="UniProtKB-KW"/>
</dbReference>
<feature type="transmembrane region" description="Helical" evidence="1">
    <location>
        <begin position="159"/>
        <end position="185"/>
    </location>
</feature>
<dbReference type="Proteomes" id="UP000322619">
    <property type="component" value="Unassembled WGS sequence"/>
</dbReference>
<keyword evidence="1" id="KW-1133">Transmembrane helix</keyword>
<keyword evidence="3" id="KW-0482">Metalloprotease</keyword>
<feature type="transmembrane region" description="Helical" evidence="1">
    <location>
        <begin position="235"/>
        <end position="261"/>
    </location>
</feature>
<accession>A0A5D0WKL6</accession>
<sequence length="268" mass="29438">MKQNLRIYLIAAFGWTWFCWIGAYLISLTSGYSLLTGGTLFDLLALVPADKGWLPQLLFAVGVYGPLIGFLLVGRGEQKPISKPAAKRFAVLAVLLPLMIGIPTVVVNLILGYFNPGEATPGALLGLIGLYFISNFLTSGTEELGWRGFLFPYLRQKTAGFWLATWKGGIIWAVWHYPLMVILFLGQGPWVLLPTLVGFTAGIVAMNYITNFIYVKTQSLPLVMGFHALNNTVSFAIMLVFPGTPLLFLTSLTAWAVVAYLDKKQPLA</sequence>
<evidence type="ECO:0000313" key="4">
    <source>
        <dbReference type="Proteomes" id="UP000322619"/>
    </source>
</evidence>